<dbReference type="RefSeq" id="WP_111467793.1">
    <property type="nucleotide sequence ID" value="NZ_QLIX01000001.1"/>
</dbReference>
<evidence type="ECO:0000259" key="1">
    <source>
        <dbReference type="Pfam" id="PF13358"/>
    </source>
</evidence>
<sequence length="320" mass="35232">MPSPLSIDLRERVVAAVVEGASFHRAAARFGVSVSSASRWSQRFAQQGNVVPKPTHSDDSLPAIEAHADLILSLDEARPELFLRELRDALAEQGVQTSTSGLSRFFARHGITRKKGRLYAAEQERADVKAAREAWFAAQPDLDPDKLVFLDETAAATNMARHYGRAPRGERCRLLVPQGHYKMTTVTAALRTTGLCALDLADGATNGQRFRDYVANRLVPVLRPGDTVILDNLQAHKVSGIRERVESVGARLLYLPPYSPEFNPIEQIFAKLKGLLQTAAARTVPDLWDAIRRAFSRFTPDECRNCLAAAGYDDDLAIAT</sequence>
<reference evidence="3" key="1">
    <citation type="submission" date="2018-06" db="EMBL/GenBank/DDBJ databases">
        <authorList>
            <person name="Khan S.A."/>
        </authorList>
    </citation>
    <scope>NUCLEOTIDE SEQUENCE [LARGE SCALE GENOMIC DNA]</scope>
    <source>
        <strain evidence="3">DB-1506</strain>
    </source>
</reference>
<evidence type="ECO:0000313" key="2">
    <source>
        <dbReference type="EMBL" id="RAI60659.1"/>
    </source>
</evidence>
<dbReference type="AlphaFoldDB" id="A0A327MDC5"/>
<evidence type="ECO:0000313" key="3">
    <source>
        <dbReference type="Proteomes" id="UP000249065"/>
    </source>
</evidence>
<organism evidence="2 3">
    <name type="scientific">Roseicella frigidaeris</name>
    <dbReference type="NCBI Taxonomy" id="2230885"/>
    <lineage>
        <taxon>Bacteria</taxon>
        <taxon>Pseudomonadati</taxon>
        <taxon>Pseudomonadota</taxon>
        <taxon>Alphaproteobacteria</taxon>
        <taxon>Acetobacterales</taxon>
        <taxon>Roseomonadaceae</taxon>
        <taxon>Roseicella</taxon>
    </lineage>
</organism>
<feature type="domain" description="Tc1-like transposase DDE" evidence="1">
    <location>
        <begin position="147"/>
        <end position="283"/>
    </location>
</feature>
<dbReference type="PANTHER" id="PTHR46564:SF1">
    <property type="entry name" value="TRANSPOSASE"/>
    <property type="match status" value="1"/>
</dbReference>
<dbReference type="InterPro" id="IPR038717">
    <property type="entry name" value="Tc1-like_DDE_dom"/>
</dbReference>
<dbReference type="GO" id="GO:0003676">
    <property type="term" value="F:nucleic acid binding"/>
    <property type="evidence" value="ECO:0007669"/>
    <property type="project" value="InterPro"/>
</dbReference>
<dbReference type="Pfam" id="PF13384">
    <property type="entry name" value="HTH_23"/>
    <property type="match status" value="1"/>
</dbReference>
<dbReference type="SUPFAM" id="SSF46689">
    <property type="entry name" value="Homeodomain-like"/>
    <property type="match status" value="1"/>
</dbReference>
<name>A0A327MDC5_9PROT</name>
<dbReference type="InterPro" id="IPR036397">
    <property type="entry name" value="RNaseH_sf"/>
</dbReference>
<dbReference type="Gene3D" id="3.30.420.10">
    <property type="entry name" value="Ribonuclease H-like superfamily/Ribonuclease H"/>
    <property type="match status" value="1"/>
</dbReference>
<dbReference type="PANTHER" id="PTHR46564">
    <property type="entry name" value="TRANSPOSASE"/>
    <property type="match status" value="1"/>
</dbReference>
<proteinExistence type="predicted"/>
<gene>
    <name evidence="2" type="ORF">DOO78_00545</name>
</gene>
<keyword evidence="3" id="KW-1185">Reference proteome</keyword>
<dbReference type="InterPro" id="IPR047655">
    <property type="entry name" value="Transpos_IS630-like"/>
</dbReference>
<accession>A0A327MDC5</accession>
<dbReference type="Pfam" id="PF13358">
    <property type="entry name" value="DDE_3"/>
    <property type="match status" value="1"/>
</dbReference>
<dbReference type="EMBL" id="QLIX01000001">
    <property type="protein sequence ID" value="RAI60659.1"/>
    <property type="molecule type" value="Genomic_DNA"/>
</dbReference>
<dbReference type="InterPro" id="IPR009057">
    <property type="entry name" value="Homeodomain-like_sf"/>
</dbReference>
<dbReference type="Proteomes" id="UP000249065">
    <property type="component" value="Unassembled WGS sequence"/>
</dbReference>
<dbReference type="OrthoDB" id="565387at2"/>
<dbReference type="NCBIfam" id="NF033545">
    <property type="entry name" value="transpos_IS630"/>
    <property type="match status" value="1"/>
</dbReference>
<comment type="caution">
    <text evidence="2">The sequence shown here is derived from an EMBL/GenBank/DDBJ whole genome shotgun (WGS) entry which is preliminary data.</text>
</comment>
<protein>
    <submittedName>
        <fullName evidence="2">IS630 family transposase</fullName>
    </submittedName>
</protein>